<feature type="region of interest" description="Disordered" evidence="16">
    <location>
        <begin position="743"/>
        <end position="767"/>
    </location>
</feature>
<sequence length="1334" mass="153829">SEKAEKAEKFSIMKNLQNEKTRMRRTLFEITDCSEVATPQDEEGADGHSCRTGESHVPQSEDEYIPDGLNLKFFGPLMREPVTKSALREAIERTEVYEYMLFLTSGFGQPDFQMSKFLHACKLSKAGLTSQALDYCNIIATTVFRFPQCPLYNIMGMFIWFCHNLLHHKKRERPEWLMELEQMLQNQSPLSSSSDDEEHEEQFFSCNSEFQESSEPPASPYRMLQPIETVSQSLNQGELDSLYIIEKVLGRGAFGTVYMESVAIKRIFKRQAKFITIPGETRSLPLEVALMEMVSKPPRCEKVVELLEWFETPIHLILVIELPDSCMDLFKFCYHVNGPLSEPVARVVMRQVVQAARHCCERGVIHRDIKPGNLLFNPETLEVKLIDFGCGDLLTDKPFITYAGTLLYCPPEWILHQKYFGVSATVWSLGILLFELLVGDVPFEDHDEIIAGQLPCISDLSQDCKDLITRCLNQDPDMRPSFDEILSHQWLNERHGPDEPHTSPLSCTTLTYFSATLDFLIRSIGNMIGYKKSLSEWQCLSEVKMGRGSPIPPMLRRKIVEQYQKGVSQRKTAKSLKLSSSTVHNIIQSFRESGTISVRKGQGRKTILDARDLRRHCITYRNATVMEITTWAQEYFQKTLSVNTIHRAIRRCRLKLYRSKKKPYLNMIQHRHFLWAKAHLKWTVAKWKTVLWSDKSKFEVLFGKLGRHVIQTKEDKDNPSYLQNEKTRMRRTLFEMTDCSEVATPQDEEGADGHSCRTGESHVPQSEDEYIPDGLNLKFFGPLMSNKMQKDELIRSIQGKSQDCLLHLDELEQQYSYFFWLIMESFCNHNGIRRVAKQQDWCLPLASLLCTNTPEAEHRNAIIEMGNKFASRGWIYAAHICYVVAQLWLDSHRKFQLIGCDREPVTKSALREAIERTEVYEYMLFLTSGFGQPDFQMSKFLHACKLSKAGLTSQALDYCNIIATTVFRFPQCPLYNIRGMFIWFCHTLLHHKKRERPEWLMELEQMLRNQSPLSSSSDDEEHEEQFFSCNSEFQESSEPPASPYRMLQSIETVSQSLNQGEIDSLYIIEKVLGRGGFGTVYSGVRKEDGKKVAIKRIFKREAKFITIPGETRSLPLEVALMEMVSKPPRCENVVELLEWFETPIHLILVIELPDSCMDLFKFCYHVNGPLSEPVARVVMRQVVQAARHCCERGVIHRDIKPGNLLFNPETLEVKLIDFGCGDLLTDKPFITYVGTLFYYPPEWILHQKYFGVSATVWNLGILLFELLVGDVPFEDHDEIIAAQLPCISDLSQDCKDLITRCLNQDPDMRPSFDEILSHQWLNERHGPDEPVRTE</sequence>
<evidence type="ECO:0000256" key="7">
    <source>
        <dbReference type="ARBA" id="ARBA00022724"/>
    </source>
</evidence>
<dbReference type="PROSITE" id="PS00107">
    <property type="entry name" value="PROTEIN_KINASE_ATP"/>
    <property type="match status" value="1"/>
</dbReference>
<protein>
    <recommendedName>
        <fullName evidence="3">non-specific serine/threonine protein kinase</fullName>
        <ecNumber evidence="3">2.7.11.1</ecNumber>
    </recommendedName>
</protein>
<feature type="compositionally biased region" description="Basic and acidic residues" evidence="16">
    <location>
        <begin position="751"/>
        <end position="760"/>
    </location>
</feature>
<evidence type="ECO:0000313" key="18">
    <source>
        <dbReference type="EMBL" id="KAK3506358.1"/>
    </source>
</evidence>
<keyword evidence="4" id="KW-0813">Transport</keyword>
<keyword evidence="6" id="KW-0808">Transferase</keyword>
<comment type="similarity">
    <text evidence="2">Belongs to the protein kinase superfamily. CAMK Ser/Thr protein kinase family. PIM subfamily.</text>
</comment>
<keyword evidence="10" id="KW-0256">Endoplasmic reticulum</keyword>
<comment type="catalytic activity">
    <reaction evidence="13">
        <text>L-threonyl-[protein] + ATP = O-phospho-L-threonyl-[protein] + ADP + H(+)</text>
        <dbReference type="Rhea" id="RHEA:46608"/>
        <dbReference type="Rhea" id="RHEA-COMP:11060"/>
        <dbReference type="Rhea" id="RHEA-COMP:11605"/>
        <dbReference type="ChEBI" id="CHEBI:15378"/>
        <dbReference type="ChEBI" id="CHEBI:30013"/>
        <dbReference type="ChEBI" id="CHEBI:30616"/>
        <dbReference type="ChEBI" id="CHEBI:61977"/>
        <dbReference type="ChEBI" id="CHEBI:456216"/>
        <dbReference type="EC" id="2.7.11.1"/>
    </reaction>
</comment>
<feature type="binding site" evidence="15">
    <location>
        <position position="1099"/>
    </location>
    <ligand>
        <name>ATP</name>
        <dbReference type="ChEBI" id="CHEBI:30616"/>
    </ligand>
</feature>
<dbReference type="GO" id="GO:0043066">
    <property type="term" value="P:negative regulation of apoptotic process"/>
    <property type="evidence" value="ECO:0007669"/>
    <property type="project" value="TreeGrafter"/>
</dbReference>
<dbReference type="Pfam" id="PF00292">
    <property type="entry name" value="PAX"/>
    <property type="match status" value="1"/>
</dbReference>
<dbReference type="FunFam" id="1.10.510.10:FF:000649">
    <property type="entry name" value="Si:dkey-34d22.3"/>
    <property type="match status" value="2"/>
</dbReference>
<dbReference type="InterPro" id="IPR008271">
    <property type="entry name" value="Ser/Thr_kinase_AS"/>
</dbReference>
<dbReference type="InterPro" id="IPR011009">
    <property type="entry name" value="Kinase-like_dom_sf"/>
</dbReference>
<evidence type="ECO:0000256" key="5">
    <source>
        <dbReference type="ARBA" id="ARBA00022527"/>
    </source>
</evidence>
<feature type="domain" description="Protein kinase" evidence="17">
    <location>
        <begin position="243"/>
        <end position="491"/>
    </location>
</feature>
<dbReference type="Proteomes" id="UP001274896">
    <property type="component" value="Unassembled WGS sequence"/>
</dbReference>
<dbReference type="SUPFAM" id="SSF56112">
    <property type="entry name" value="Protein kinase-like (PK-like)"/>
    <property type="match status" value="2"/>
</dbReference>
<evidence type="ECO:0000256" key="14">
    <source>
        <dbReference type="ARBA" id="ARBA00048679"/>
    </source>
</evidence>
<evidence type="ECO:0000256" key="12">
    <source>
        <dbReference type="ARBA" id="ARBA00022892"/>
    </source>
</evidence>
<feature type="non-terminal residue" evidence="18">
    <location>
        <position position="1"/>
    </location>
</feature>
<dbReference type="Gene3D" id="1.10.510.10">
    <property type="entry name" value="Transferase(Phosphotransferase) domain 1"/>
    <property type="match status" value="2"/>
</dbReference>
<name>A0AAE0UI11_9TELE</name>
<organism evidence="18 19">
    <name type="scientific">Hemibagrus guttatus</name>
    <dbReference type="NCBI Taxonomy" id="175788"/>
    <lineage>
        <taxon>Eukaryota</taxon>
        <taxon>Metazoa</taxon>
        <taxon>Chordata</taxon>
        <taxon>Craniata</taxon>
        <taxon>Vertebrata</taxon>
        <taxon>Euteleostomi</taxon>
        <taxon>Actinopterygii</taxon>
        <taxon>Neopterygii</taxon>
        <taxon>Teleostei</taxon>
        <taxon>Ostariophysi</taxon>
        <taxon>Siluriformes</taxon>
        <taxon>Bagridae</taxon>
        <taxon>Hemibagrus</taxon>
    </lineage>
</organism>
<evidence type="ECO:0000256" key="6">
    <source>
        <dbReference type="ARBA" id="ARBA00022679"/>
    </source>
</evidence>
<dbReference type="PROSITE" id="PS50011">
    <property type="entry name" value="PROTEIN_KINASE_DOM"/>
    <property type="match status" value="2"/>
</dbReference>
<keyword evidence="9" id="KW-0418">Kinase</keyword>
<feature type="domain" description="Protein kinase" evidence="17">
    <location>
        <begin position="1066"/>
        <end position="1321"/>
    </location>
</feature>
<comment type="caution">
    <text evidence="18">The sequence shown here is derived from an EMBL/GenBank/DDBJ whole genome shotgun (WGS) entry which is preliminary data.</text>
</comment>
<evidence type="ECO:0000256" key="8">
    <source>
        <dbReference type="ARBA" id="ARBA00022741"/>
    </source>
</evidence>
<reference evidence="18" key="1">
    <citation type="submission" date="2023-06" db="EMBL/GenBank/DDBJ databases">
        <title>Male Hemibagrus guttatus genome.</title>
        <authorList>
            <person name="Bian C."/>
        </authorList>
    </citation>
    <scope>NUCLEOTIDE SEQUENCE</scope>
    <source>
        <strain evidence="18">Male_cb2023</strain>
        <tissue evidence="18">Muscle</tissue>
    </source>
</reference>
<evidence type="ECO:0000256" key="1">
    <source>
        <dbReference type="ARBA" id="ARBA00004240"/>
    </source>
</evidence>
<dbReference type="EMBL" id="JAUCMX010000047">
    <property type="protein sequence ID" value="KAK3506358.1"/>
    <property type="molecule type" value="Genomic_DNA"/>
</dbReference>
<gene>
    <name evidence="18" type="ORF">QTP70_029762</name>
</gene>
<dbReference type="InterPro" id="IPR017441">
    <property type="entry name" value="Protein_kinase_ATP_BS"/>
</dbReference>
<dbReference type="PROSITE" id="PS00108">
    <property type="entry name" value="PROTEIN_KINASE_ST"/>
    <property type="match status" value="2"/>
</dbReference>
<dbReference type="InterPro" id="IPR024298">
    <property type="entry name" value="Sec16_Sec23-bd"/>
</dbReference>
<dbReference type="SMART" id="SM00220">
    <property type="entry name" value="S_TKc"/>
    <property type="match status" value="2"/>
</dbReference>
<evidence type="ECO:0000256" key="10">
    <source>
        <dbReference type="ARBA" id="ARBA00022824"/>
    </source>
</evidence>
<dbReference type="GO" id="GO:0006355">
    <property type="term" value="P:regulation of DNA-templated transcription"/>
    <property type="evidence" value="ECO:0007669"/>
    <property type="project" value="InterPro"/>
</dbReference>
<dbReference type="PANTHER" id="PTHR22984">
    <property type="entry name" value="SERINE/THREONINE-PROTEIN KINASE PIM"/>
    <property type="match status" value="1"/>
</dbReference>
<comment type="catalytic activity">
    <reaction evidence="14">
        <text>L-seryl-[protein] + ATP = O-phospho-L-seryl-[protein] + ADP + H(+)</text>
        <dbReference type="Rhea" id="RHEA:17989"/>
        <dbReference type="Rhea" id="RHEA-COMP:9863"/>
        <dbReference type="Rhea" id="RHEA-COMP:11604"/>
        <dbReference type="ChEBI" id="CHEBI:15378"/>
        <dbReference type="ChEBI" id="CHEBI:29999"/>
        <dbReference type="ChEBI" id="CHEBI:30616"/>
        <dbReference type="ChEBI" id="CHEBI:83421"/>
        <dbReference type="ChEBI" id="CHEBI:456216"/>
        <dbReference type="EC" id="2.7.11.1"/>
    </reaction>
</comment>
<evidence type="ECO:0000256" key="16">
    <source>
        <dbReference type="SAM" id="MobiDB-lite"/>
    </source>
</evidence>
<proteinExistence type="inferred from homology"/>
<feature type="region of interest" description="Disordered" evidence="16">
    <location>
        <begin position="36"/>
        <end position="61"/>
    </location>
</feature>
<dbReference type="Gene3D" id="1.10.10.10">
    <property type="entry name" value="Winged helix-like DNA-binding domain superfamily/Winged helix DNA-binding domain"/>
    <property type="match status" value="1"/>
</dbReference>
<dbReference type="InterPro" id="IPR051138">
    <property type="entry name" value="PIM_Ser/Thr_kinase"/>
</dbReference>
<dbReference type="InterPro" id="IPR000719">
    <property type="entry name" value="Prot_kinase_dom"/>
</dbReference>
<evidence type="ECO:0000256" key="13">
    <source>
        <dbReference type="ARBA" id="ARBA00047899"/>
    </source>
</evidence>
<evidence type="ECO:0000259" key="17">
    <source>
        <dbReference type="PROSITE" id="PS50011"/>
    </source>
</evidence>
<dbReference type="EC" id="2.7.11.1" evidence="3"/>
<dbReference type="GO" id="GO:0016192">
    <property type="term" value="P:vesicle-mediated transport"/>
    <property type="evidence" value="ECO:0007669"/>
    <property type="project" value="UniProtKB-KW"/>
</dbReference>
<evidence type="ECO:0000256" key="9">
    <source>
        <dbReference type="ARBA" id="ARBA00022777"/>
    </source>
</evidence>
<evidence type="ECO:0000256" key="15">
    <source>
        <dbReference type="PROSITE-ProRule" id="PRU10141"/>
    </source>
</evidence>
<dbReference type="Pfam" id="PF12931">
    <property type="entry name" value="TPR_Sec16"/>
    <property type="match status" value="2"/>
</dbReference>
<keyword evidence="19" id="KW-1185">Reference proteome</keyword>
<dbReference type="GO" id="GO:0005783">
    <property type="term" value="C:endoplasmic reticulum"/>
    <property type="evidence" value="ECO:0007669"/>
    <property type="project" value="UniProtKB-SubCell"/>
</dbReference>
<dbReference type="GO" id="GO:0007346">
    <property type="term" value="P:regulation of mitotic cell cycle"/>
    <property type="evidence" value="ECO:0007669"/>
    <property type="project" value="TreeGrafter"/>
</dbReference>
<evidence type="ECO:0000256" key="11">
    <source>
        <dbReference type="ARBA" id="ARBA00022840"/>
    </source>
</evidence>
<dbReference type="InterPro" id="IPR001523">
    <property type="entry name" value="Paired_dom"/>
</dbReference>
<dbReference type="PANTHER" id="PTHR22984:SF11">
    <property type="entry name" value="AURORA KINASE-RELATED"/>
    <property type="match status" value="1"/>
</dbReference>
<keyword evidence="12" id="KW-0931">ER-Golgi transport</keyword>
<keyword evidence="8 15" id="KW-0547">Nucleotide-binding</keyword>
<dbReference type="Gene3D" id="1.25.40.1030">
    <property type="match status" value="1"/>
</dbReference>
<evidence type="ECO:0000256" key="3">
    <source>
        <dbReference type="ARBA" id="ARBA00012513"/>
    </source>
</evidence>
<keyword evidence="5" id="KW-0723">Serine/threonine-protein kinase</keyword>
<comment type="subcellular location">
    <subcellularLocation>
        <location evidence="1">Endoplasmic reticulum</location>
    </subcellularLocation>
</comment>
<feature type="compositionally biased region" description="Basic and acidic residues" evidence="16">
    <location>
        <begin position="45"/>
        <end position="54"/>
    </location>
</feature>
<evidence type="ECO:0000256" key="2">
    <source>
        <dbReference type="ARBA" id="ARBA00005505"/>
    </source>
</evidence>
<dbReference type="Gene3D" id="3.30.200.20">
    <property type="entry name" value="Phosphorylase Kinase, domain 1"/>
    <property type="match status" value="2"/>
</dbReference>
<dbReference type="GO" id="GO:0003677">
    <property type="term" value="F:DNA binding"/>
    <property type="evidence" value="ECO:0007669"/>
    <property type="project" value="InterPro"/>
</dbReference>
<dbReference type="InterPro" id="IPR009057">
    <property type="entry name" value="Homeodomain-like_sf"/>
</dbReference>
<evidence type="ECO:0000313" key="19">
    <source>
        <dbReference type="Proteomes" id="UP001274896"/>
    </source>
</evidence>
<evidence type="ECO:0000256" key="4">
    <source>
        <dbReference type="ARBA" id="ARBA00022448"/>
    </source>
</evidence>
<dbReference type="SUPFAM" id="SSF46689">
    <property type="entry name" value="Homeodomain-like"/>
    <property type="match status" value="1"/>
</dbReference>
<keyword evidence="11 15" id="KW-0067">ATP-binding</keyword>
<accession>A0AAE0UI11</accession>
<keyword evidence="7" id="KW-0563">Paired box</keyword>
<dbReference type="Pfam" id="PF00069">
    <property type="entry name" value="Pkinase"/>
    <property type="match status" value="2"/>
</dbReference>
<dbReference type="GO" id="GO:0005524">
    <property type="term" value="F:ATP binding"/>
    <property type="evidence" value="ECO:0007669"/>
    <property type="project" value="UniProtKB-UniRule"/>
</dbReference>
<dbReference type="InterPro" id="IPR036388">
    <property type="entry name" value="WH-like_DNA-bd_sf"/>
</dbReference>
<dbReference type="GO" id="GO:0004674">
    <property type="term" value="F:protein serine/threonine kinase activity"/>
    <property type="evidence" value="ECO:0007669"/>
    <property type="project" value="UniProtKB-KW"/>
</dbReference>